<accession>A0A318ZAP7</accession>
<feature type="compositionally biased region" description="Basic and acidic residues" evidence="1">
    <location>
        <begin position="144"/>
        <end position="161"/>
    </location>
</feature>
<dbReference type="RefSeq" id="XP_025429509.1">
    <property type="nucleotide sequence ID" value="XM_025570232.1"/>
</dbReference>
<dbReference type="Proteomes" id="UP000248349">
    <property type="component" value="Unassembled WGS sequence"/>
</dbReference>
<reference evidence="2 3" key="1">
    <citation type="submission" date="2016-12" db="EMBL/GenBank/DDBJ databases">
        <title>The genomes of Aspergillus section Nigri reveals drivers in fungal speciation.</title>
        <authorList>
            <consortium name="DOE Joint Genome Institute"/>
            <person name="Vesth T.C."/>
            <person name="Nybo J."/>
            <person name="Theobald S."/>
            <person name="Brandl J."/>
            <person name="Frisvad J.C."/>
            <person name="Nielsen K.F."/>
            <person name="Lyhne E.K."/>
            <person name="Kogle M.E."/>
            <person name="Kuo A."/>
            <person name="Riley R."/>
            <person name="Clum A."/>
            <person name="Nolan M."/>
            <person name="Lipzen A."/>
            <person name="Salamov A."/>
            <person name="Henrissat B."/>
            <person name="Wiebenga A."/>
            <person name="De Vries R.P."/>
            <person name="Grigoriev I.V."/>
            <person name="Mortensen U.H."/>
            <person name="Andersen M.R."/>
            <person name="Baker S.E."/>
        </authorList>
    </citation>
    <scope>NUCLEOTIDE SEQUENCE [LARGE SCALE GENOMIC DNA]</scope>
    <source>
        <strain evidence="2 3">JOP 1030-1</strain>
    </source>
</reference>
<evidence type="ECO:0000313" key="3">
    <source>
        <dbReference type="Proteomes" id="UP000248349"/>
    </source>
</evidence>
<proteinExistence type="predicted"/>
<organism evidence="2 3">
    <name type="scientific">Aspergillus saccharolyticus JOP 1030-1</name>
    <dbReference type="NCBI Taxonomy" id="1450539"/>
    <lineage>
        <taxon>Eukaryota</taxon>
        <taxon>Fungi</taxon>
        <taxon>Dikarya</taxon>
        <taxon>Ascomycota</taxon>
        <taxon>Pezizomycotina</taxon>
        <taxon>Eurotiomycetes</taxon>
        <taxon>Eurotiomycetidae</taxon>
        <taxon>Eurotiales</taxon>
        <taxon>Aspergillaceae</taxon>
        <taxon>Aspergillus</taxon>
        <taxon>Aspergillus subgen. Circumdati</taxon>
    </lineage>
</organism>
<sequence>MSTLTPEATLQALTTKIEATNLLNTTHIHQLLTTTATTETTEEKLTLEAFLGVFPASIQEVHTPALTNIYRLLCYLSTFPFHALPLPNSLSYAALLRALALASPEIACSPELFEQSNLTRRRTRADFRRLVFQGLASGVVPKTAEQEESREAREREREHARRNAFDIPSAEDDPVQLEFCAVNYDEDGDEMFHDVLDVLYNVQDKKVWEAGVMRAGWREVAKQLVHEVEVQADAAAGAEEVGERRVRVRELGISRSGLKVVVRLFLEGFFGIDAKYTVATREREKRENTETGGEEGLEEAAESVVKAFTRDEDGLVAWERFDEVVRDIMPQFFVGLQKLLAPLYQPADDRKDILDQLPSPSNIVTRPVLAQMGMLLAETVAFDSLLLRGAYTHTTNSAATSAEALTAFLRDDEELTVVLIAGRCMRSRQKVVFGFHLPWAGLEGAAASCLLFQLHPVQDVFPGSTAEIPRPGYRFDAREGTLVFGEDGKGVQLVLEKDLKRMSVRHVVSTKGGYQAREWRGNWTMEVEVHEIEIWDEV</sequence>
<gene>
    <name evidence="2" type="ORF">BP01DRAFT_100140</name>
</gene>
<name>A0A318ZAP7_9EURO</name>
<dbReference type="EMBL" id="KZ821243">
    <property type="protein sequence ID" value="PYH43527.1"/>
    <property type="molecule type" value="Genomic_DNA"/>
</dbReference>
<feature type="region of interest" description="Disordered" evidence="1">
    <location>
        <begin position="141"/>
        <end position="161"/>
    </location>
</feature>
<dbReference type="OrthoDB" id="5377405at2759"/>
<keyword evidence="3" id="KW-1185">Reference proteome</keyword>
<dbReference type="GeneID" id="37071460"/>
<dbReference type="STRING" id="1450539.A0A318ZAP7"/>
<dbReference type="AlphaFoldDB" id="A0A318ZAP7"/>
<evidence type="ECO:0000256" key="1">
    <source>
        <dbReference type="SAM" id="MobiDB-lite"/>
    </source>
</evidence>
<evidence type="ECO:0000313" key="2">
    <source>
        <dbReference type="EMBL" id="PYH43527.1"/>
    </source>
</evidence>
<protein>
    <submittedName>
        <fullName evidence="2">Uncharacterized protein</fullName>
    </submittedName>
</protein>